<feature type="transmembrane region" description="Helical" evidence="8">
    <location>
        <begin position="161"/>
        <end position="183"/>
    </location>
</feature>
<dbReference type="Pfam" id="PF00822">
    <property type="entry name" value="PMP22_Claudin"/>
    <property type="match status" value="1"/>
</dbReference>
<keyword evidence="3 8" id="KW-1003">Cell membrane</keyword>
<comment type="subcellular location">
    <subcellularLocation>
        <location evidence="8">Cell junction</location>
        <location evidence="8">Tight junction</location>
    </subcellularLocation>
    <subcellularLocation>
        <location evidence="8">Cell membrane</location>
        <topology evidence="8">Multi-pass membrane protein</topology>
    </subcellularLocation>
</comment>
<feature type="transmembrane region" description="Helical" evidence="8">
    <location>
        <begin position="79"/>
        <end position="102"/>
    </location>
</feature>
<evidence type="ECO:0000256" key="9">
    <source>
        <dbReference type="SAM" id="MobiDB-lite"/>
    </source>
</evidence>
<sequence length="228" mass="23555">MAVYPLQVAGLALGVLGLAGALATTLLPQWRVSAFVGSNIVVLERIWEGLWMSCVRQAWATLQCKPYSSLLALPPVLEAARALTCTAVALALVALPVGACGLRQVRCAGSGPRARACLAGAAGALLLLAGLLVLVPVSWTAHRVIRDFHDPAVHVGRKRELGAALFVGWASAAVLLAGGGLLCGSCCCSWRKRGPPCPAPRDRPPRGGPHGGPHGAPAAPQKPFTSYV</sequence>
<evidence type="ECO:0000256" key="8">
    <source>
        <dbReference type="RuleBase" id="RU060637"/>
    </source>
</evidence>
<dbReference type="InterPro" id="IPR017974">
    <property type="entry name" value="Claudin_CS"/>
</dbReference>
<comment type="similarity">
    <text evidence="1 8">Belongs to the claudin family.</text>
</comment>
<evidence type="ECO:0000256" key="4">
    <source>
        <dbReference type="ARBA" id="ARBA00022692"/>
    </source>
</evidence>
<evidence type="ECO:0000313" key="10">
    <source>
        <dbReference type="EMBL" id="CAK6442138.1"/>
    </source>
</evidence>
<evidence type="ECO:0000256" key="7">
    <source>
        <dbReference type="ARBA" id="ARBA00023136"/>
    </source>
</evidence>
<gene>
    <name evidence="10" type="ORF">MPIPNATIZW_LOCUS10444</name>
</gene>
<evidence type="ECO:0000256" key="6">
    <source>
        <dbReference type="ARBA" id="ARBA00022989"/>
    </source>
</evidence>
<evidence type="ECO:0000256" key="3">
    <source>
        <dbReference type="ARBA" id="ARBA00022475"/>
    </source>
</evidence>
<comment type="caution">
    <text evidence="8">Lacks conserved residue(s) required for the propagation of feature annotation.</text>
</comment>
<keyword evidence="5 8" id="KW-0965">Cell junction</keyword>
<dbReference type="EMBL" id="OY882859">
    <property type="protein sequence ID" value="CAK6442138.1"/>
    <property type="molecule type" value="Genomic_DNA"/>
</dbReference>
<keyword evidence="6 8" id="KW-1133">Transmembrane helix</keyword>
<dbReference type="PRINTS" id="PR01077">
    <property type="entry name" value="CLAUDIN"/>
</dbReference>
<comment type="function">
    <text evidence="8">Claudins function as major constituents of the tight junction complexes that regulate the permeability of epithelia.</text>
</comment>
<dbReference type="Gene3D" id="1.20.140.150">
    <property type="match status" value="1"/>
</dbReference>
<feature type="region of interest" description="Disordered" evidence="9">
    <location>
        <begin position="198"/>
        <end position="228"/>
    </location>
</feature>
<evidence type="ECO:0000256" key="1">
    <source>
        <dbReference type="ARBA" id="ARBA00008295"/>
    </source>
</evidence>
<evidence type="ECO:0000256" key="5">
    <source>
        <dbReference type="ARBA" id="ARBA00022949"/>
    </source>
</evidence>
<dbReference type="PROSITE" id="PS01346">
    <property type="entry name" value="CLAUDIN"/>
    <property type="match status" value="1"/>
</dbReference>
<keyword evidence="2 8" id="KW-0796">Tight junction</keyword>
<proteinExistence type="inferred from homology"/>
<organism evidence="10 11">
    <name type="scientific">Pipistrellus nathusii</name>
    <name type="common">Nathusius' pipistrelle</name>
    <dbReference type="NCBI Taxonomy" id="59473"/>
    <lineage>
        <taxon>Eukaryota</taxon>
        <taxon>Metazoa</taxon>
        <taxon>Chordata</taxon>
        <taxon>Craniata</taxon>
        <taxon>Vertebrata</taxon>
        <taxon>Euteleostomi</taxon>
        <taxon>Mammalia</taxon>
        <taxon>Eutheria</taxon>
        <taxon>Laurasiatheria</taxon>
        <taxon>Chiroptera</taxon>
        <taxon>Yangochiroptera</taxon>
        <taxon>Vespertilionidae</taxon>
        <taxon>Pipistrellus</taxon>
    </lineage>
</organism>
<dbReference type="InterPro" id="IPR006187">
    <property type="entry name" value="Claudin"/>
</dbReference>
<accession>A0ABN9ZW70</accession>
<keyword evidence="4 8" id="KW-0812">Transmembrane</keyword>
<feature type="transmembrane region" description="Helical" evidence="8">
    <location>
        <begin position="114"/>
        <end position="141"/>
    </location>
</feature>
<reference evidence="10" key="1">
    <citation type="submission" date="2023-12" db="EMBL/GenBank/DDBJ databases">
        <authorList>
            <person name="Brown T."/>
        </authorList>
    </citation>
    <scope>NUCLEOTIDE SEQUENCE</scope>
</reference>
<evidence type="ECO:0000256" key="2">
    <source>
        <dbReference type="ARBA" id="ARBA00022427"/>
    </source>
</evidence>
<dbReference type="Proteomes" id="UP001314169">
    <property type="component" value="Chromosome 2"/>
</dbReference>
<protein>
    <recommendedName>
        <fullName evidence="8">Claudin</fullName>
    </recommendedName>
</protein>
<dbReference type="PANTHER" id="PTHR12002">
    <property type="entry name" value="CLAUDIN"/>
    <property type="match status" value="1"/>
</dbReference>
<dbReference type="InterPro" id="IPR004031">
    <property type="entry name" value="PMP22/EMP/MP20/Claudin"/>
</dbReference>
<keyword evidence="7 8" id="KW-0472">Membrane</keyword>
<evidence type="ECO:0000313" key="11">
    <source>
        <dbReference type="Proteomes" id="UP001314169"/>
    </source>
</evidence>
<name>A0ABN9ZW70_PIPNA</name>
<keyword evidence="11" id="KW-1185">Reference proteome</keyword>
<dbReference type="PRINTS" id="PR01385">
    <property type="entry name" value="CLAUDIN14"/>
</dbReference>